<evidence type="ECO:0000313" key="3">
    <source>
        <dbReference type="EMBL" id="EME83755.1"/>
    </source>
</evidence>
<dbReference type="EMBL" id="KB446557">
    <property type="protein sequence ID" value="EME83755.1"/>
    <property type="molecule type" value="Genomic_DNA"/>
</dbReference>
<accession>M2Z1S4</accession>
<dbReference type="OrthoDB" id="5392263at2759"/>
<dbReference type="KEGG" id="pfj:MYCFIDRAFT_172832"/>
<evidence type="ECO:0000256" key="2">
    <source>
        <dbReference type="SAM" id="Phobius"/>
    </source>
</evidence>
<reference evidence="3 4" key="1">
    <citation type="journal article" date="2012" name="PLoS Pathog.">
        <title>Diverse lifestyles and strategies of plant pathogenesis encoded in the genomes of eighteen Dothideomycetes fungi.</title>
        <authorList>
            <person name="Ohm R.A."/>
            <person name="Feau N."/>
            <person name="Henrissat B."/>
            <person name="Schoch C.L."/>
            <person name="Horwitz B.A."/>
            <person name="Barry K.W."/>
            <person name="Condon B.J."/>
            <person name="Copeland A.C."/>
            <person name="Dhillon B."/>
            <person name="Glaser F."/>
            <person name="Hesse C.N."/>
            <person name="Kosti I."/>
            <person name="LaButti K."/>
            <person name="Lindquist E.A."/>
            <person name="Lucas S."/>
            <person name="Salamov A.A."/>
            <person name="Bradshaw R.E."/>
            <person name="Ciuffetti L."/>
            <person name="Hamelin R.C."/>
            <person name="Kema G.H.J."/>
            <person name="Lawrence C."/>
            <person name="Scott J.A."/>
            <person name="Spatafora J.W."/>
            <person name="Turgeon B.G."/>
            <person name="de Wit P.J.G.M."/>
            <person name="Zhong S."/>
            <person name="Goodwin S.B."/>
            <person name="Grigoriev I.V."/>
        </authorList>
    </citation>
    <scope>NUCLEOTIDE SEQUENCE [LARGE SCALE GENOMIC DNA]</scope>
    <source>
        <strain evidence="3 4">CIRAD86</strain>
    </source>
</reference>
<dbReference type="RefSeq" id="XP_007924404.1">
    <property type="nucleotide sequence ID" value="XM_007926213.1"/>
</dbReference>
<organism evidence="3 4">
    <name type="scientific">Pseudocercospora fijiensis (strain CIRAD86)</name>
    <name type="common">Black leaf streak disease fungus</name>
    <name type="synonym">Mycosphaerella fijiensis</name>
    <dbReference type="NCBI Taxonomy" id="383855"/>
    <lineage>
        <taxon>Eukaryota</taxon>
        <taxon>Fungi</taxon>
        <taxon>Dikarya</taxon>
        <taxon>Ascomycota</taxon>
        <taxon>Pezizomycotina</taxon>
        <taxon>Dothideomycetes</taxon>
        <taxon>Dothideomycetidae</taxon>
        <taxon>Mycosphaerellales</taxon>
        <taxon>Mycosphaerellaceae</taxon>
        <taxon>Pseudocercospora</taxon>
    </lineage>
</organism>
<keyword evidence="2" id="KW-1133">Transmembrane helix</keyword>
<feature type="region of interest" description="Disordered" evidence="1">
    <location>
        <begin position="1"/>
        <end position="20"/>
    </location>
</feature>
<keyword evidence="4" id="KW-1185">Reference proteome</keyword>
<dbReference type="GeneID" id="19332869"/>
<gene>
    <name evidence="3" type="ORF">MYCFIDRAFT_172832</name>
</gene>
<proteinExistence type="predicted"/>
<dbReference type="eggNOG" id="ENOG502T72G">
    <property type="taxonomic scope" value="Eukaryota"/>
</dbReference>
<feature type="compositionally biased region" description="Low complexity" evidence="1">
    <location>
        <begin position="8"/>
        <end position="19"/>
    </location>
</feature>
<evidence type="ECO:0000313" key="4">
    <source>
        <dbReference type="Proteomes" id="UP000016932"/>
    </source>
</evidence>
<name>M2Z1S4_PSEFD</name>
<keyword evidence="2" id="KW-0812">Transmembrane</keyword>
<dbReference type="Proteomes" id="UP000016932">
    <property type="component" value="Unassembled WGS sequence"/>
</dbReference>
<sequence length="560" mass="63181">MSFVGIHPSPSSQTTFPPTRNLQMSKSRELFRRDRPHPDFGFEVWGFREEGSDFVIEFSADSEEGEGGSRDGYFVFLGLAGWIFREKRSFQGIRRSGVVARLALRVRCLVALSGGSSGRKPSGVDAVYGVVEQEVVVGFQLGGDAWAKPSFIGRGFFELHVTTSTSTLYCSNCRAATAPNNRRKQTAQLPTQTTYIAHYPRFQEAHERIAEGKTDRKTRDSICLDVNIMVLPWRRHERAPSIIDDVILIHAGTPSAIWSQLFHYSHVSYQQASITEPVAAMLTLKASFIFNSLLTNYTTCGQEYEKDISPARDVYIHYGDCKKSYKGFALAKANDPDTWAAPVVQFHTATHAFRTDIDPFLATLDTILWVAAIPTFAGPLMVSGLTEAACQLEMVLLQELRHCNRGVKQVSPNDLHHTWRQLPCVVETTYRASLELLHLILCFLSVFTALGGTIMLITGVYGNCFCYVHSQITIRVINDVRARIGSRWDPWLLGFMKKIREEYRRRVGMETFSSWSHANKPPRSFYGIDQWDHCKCRPRYDLYNEAGEDDSNGINATLLT</sequence>
<dbReference type="VEuPathDB" id="FungiDB:MYCFIDRAFT_172832"/>
<keyword evidence="2" id="KW-0472">Membrane</keyword>
<dbReference type="AlphaFoldDB" id="M2Z1S4"/>
<dbReference type="HOGENOM" id="CLU_486723_0_0_1"/>
<evidence type="ECO:0000256" key="1">
    <source>
        <dbReference type="SAM" id="MobiDB-lite"/>
    </source>
</evidence>
<protein>
    <submittedName>
        <fullName evidence="3">Uncharacterized protein</fullName>
    </submittedName>
</protein>
<feature type="transmembrane region" description="Helical" evidence="2">
    <location>
        <begin position="436"/>
        <end position="461"/>
    </location>
</feature>